<reference evidence="1 2" key="1">
    <citation type="journal article" date="2019" name="ISME J.">
        <title>Evolution in action: habitat transition from sediment to the pelagial leads to genome streamlining in Methylophilaceae.</title>
        <authorList>
            <person name="Salcher M."/>
            <person name="Schaefle D."/>
            <person name="Kaspar M."/>
            <person name="Neuenschwander S.M."/>
            <person name="Ghai R."/>
        </authorList>
    </citation>
    <scope>NUCLEOTIDE SEQUENCE [LARGE SCALE GENOMIC DNA]</scope>
    <source>
        <strain evidence="1 2">MMS-VI-25</strain>
    </source>
</reference>
<dbReference type="NCBIfam" id="TIGR04441">
    <property type="entry name" value="lept_O_ant_chp1"/>
    <property type="match status" value="1"/>
</dbReference>
<evidence type="ECO:0000313" key="1">
    <source>
        <dbReference type="EMBL" id="QDC61381.1"/>
    </source>
</evidence>
<evidence type="ECO:0008006" key="3">
    <source>
        <dbReference type="Google" id="ProtNLM"/>
    </source>
</evidence>
<dbReference type="Proteomes" id="UP000312702">
    <property type="component" value="Chromosome"/>
</dbReference>
<dbReference type="InterPro" id="IPR031041">
    <property type="entry name" value="Lept_O_ant_chp1"/>
</dbReference>
<sequence>MYWKYCSDPFMYFLNRIYRIGKQFFFAKKFFLLPAQVNVLIYDANGAETLTRYIGDVSFSILHVRGESLNLRVILSCILNLEFSFQSYLIRYINFVKPQLVITFTDNSLNFIKLSRYFKDVKFVFIQNGWRGYYQDIFCELDIVSNDFLEEFYVDDMFVFGDGVALEYGKYIKGDIHSIGSMRCNLSPKILEKERGLITYVSQWIPSGFHIEGIFYTFEEYTHQANSMVAKPLIEFAAERVKKIKVLLRNKNTKSDDYELERDYYRQLFGENVEFYEGGEGISPYEVVDRSELVVGIDSTLLYESLARGCKTAVLSIRGDILNLQGFGFGWPANYGQKGFFWCNVASIDCIRKVLEEVDKVDDLTWKKCLEENRVINLITIDYDNLSLKNRLQEILASVRRVD</sequence>
<accession>A0ABX5VTM7</accession>
<protein>
    <recommendedName>
        <fullName evidence="3">DUF354 domain-containing protein</fullName>
    </recommendedName>
</protein>
<keyword evidence="2" id="KW-1185">Reference proteome</keyword>
<dbReference type="RefSeq" id="WP_139884477.1">
    <property type="nucleotide sequence ID" value="NZ_CP040973.1"/>
</dbReference>
<dbReference type="EMBL" id="CP040973">
    <property type="protein sequence ID" value="QDC61381.1"/>
    <property type="molecule type" value="Genomic_DNA"/>
</dbReference>
<name>A0ABX5VTM7_9PROT</name>
<organism evidence="1 2">
    <name type="scientific">Candidatus Methylopumilus universalis</name>
    <dbReference type="NCBI Taxonomy" id="2588536"/>
    <lineage>
        <taxon>Bacteria</taxon>
        <taxon>Pseudomonadati</taxon>
        <taxon>Pseudomonadota</taxon>
        <taxon>Betaproteobacteria</taxon>
        <taxon>Nitrosomonadales</taxon>
        <taxon>Methylophilaceae</taxon>
        <taxon>Candidatus Methylopumilus</taxon>
    </lineage>
</organism>
<proteinExistence type="predicted"/>
<evidence type="ECO:0000313" key="2">
    <source>
        <dbReference type="Proteomes" id="UP000312702"/>
    </source>
</evidence>
<gene>
    <name evidence="1" type="ORF">FIT74_04290</name>
</gene>